<dbReference type="InterPro" id="IPR006118">
    <property type="entry name" value="Recombinase_CS"/>
</dbReference>
<dbReference type="PANTHER" id="PTHR30461:SF23">
    <property type="entry name" value="DNA RECOMBINASE-RELATED"/>
    <property type="match status" value="1"/>
</dbReference>
<evidence type="ECO:0000256" key="4">
    <source>
        <dbReference type="PROSITE-ProRule" id="PRU10137"/>
    </source>
</evidence>
<evidence type="ECO:0000256" key="5">
    <source>
        <dbReference type="SAM" id="Coils"/>
    </source>
</evidence>
<dbReference type="InterPro" id="IPR038109">
    <property type="entry name" value="DNA_bind_recomb_sf"/>
</dbReference>
<keyword evidence="3" id="KW-0233">DNA recombination</keyword>
<dbReference type="Gene3D" id="3.40.50.1390">
    <property type="entry name" value="Resolvase, N-terminal catalytic domain"/>
    <property type="match status" value="1"/>
</dbReference>
<evidence type="ECO:0000256" key="2">
    <source>
        <dbReference type="ARBA" id="ARBA00023125"/>
    </source>
</evidence>
<dbReference type="InterPro" id="IPR006119">
    <property type="entry name" value="Resolv_N"/>
</dbReference>
<evidence type="ECO:0000313" key="8">
    <source>
        <dbReference type="EMBL" id="BEH90459.1"/>
    </source>
</evidence>
<sequence>MNVALYLRVSTEQQIEKYGLDVQHEKLRSYCQARGWTHVTDYIDGGYSGSNLNRPALQQLIKDIQAKKIDLVLVYRLDRLSRSQRDTLSLIEELFLPHHVEFISLSETIDTQTPFGRAAIGILSTFAQLERENIKERLYTCHQKMVQEEGLWAGGAGTTPYGYTRLARGQLVVNESERHHVQRIFESYLELKSVAQVNKQLQAEGFKKLRYQRLSNILKSRLYLGEVSFAGEWHKGSHEALITEELFDAVQQARQEITNPNRMGPKNKTFTGLITCGHCGAVYKVYNRRITKADGEKAYESYYMCENRKLPKTHPQKCYNSRITREALEQQVMAQIKHLQQLNQKKYKTDLVAFKRKLKTIDQKTSKLIDLYTDGQLAKKTFQQKLNALTEQKQTLLQKISETEAKQKAPSAEENSTTLDSLVKHLIKNITIIDNTLDITWNN</sequence>
<dbReference type="Pfam" id="PF00239">
    <property type="entry name" value="Resolvase"/>
    <property type="match status" value="1"/>
</dbReference>
<dbReference type="PROSITE" id="PS51737">
    <property type="entry name" value="RECOMBINASE_DNA_BIND"/>
    <property type="match status" value="1"/>
</dbReference>
<proteinExistence type="predicted"/>
<dbReference type="Proteomes" id="UP001432099">
    <property type="component" value="Chromosome"/>
</dbReference>
<dbReference type="InterPro" id="IPR050639">
    <property type="entry name" value="SSR_resolvase"/>
</dbReference>
<dbReference type="CDD" id="cd00338">
    <property type="entry name" value="Ser_Recombinase"/>
    <property type="match status" value="1"/>
</dbReference>
<dbReference type="RefSeq" id="WP_338617877.1">
    <property type="nucleotide sequence ID" value="NZ_AP028127.1"/>
</dbReference>
<evidence type="ECO:0000259" key="6">
    <source>
        <dbReference type="PROSITE" id="PS51736"/>
    </source>
</evidence>
<dbReference type="SMART" id="SM00857">
    <property type="entry name" value="Resolvase"/>
    <property type="match status" value="1"/>
</dbReference>
<dbReference type="PROSITE" id="PS00397">
    <property type="entry name" value="RECOMBINASES_1"/>
    <property type="match status" value="1"/>
</dbReference>
<feature type="domain" description="Recombinase" evidence="7">
    <location>
        <begin position="160"/>
        <end position="261"/>
    </location>
</feature>
<feature type="coiled-coil region" evidence="5">
    <location>
        <begin position="379"/>
        <end position="406"/>
    </location>
</feature>
<name>A0ABN6Z9E3_9FIRM</name>
<feature type="domain" description="Resolvase/invertase-type recombinase catalytic" evidence="6">
    <location>
        <begin position="2"/>
        <end position="149"/>
    </location>
</feature>
<organism evidence="8 9">
    <name type="scientific">Turicibacter faecis</name>
    <dbReference type="NCBI Taxonomy" id="2963365"/>
    <lineage>
        <taxon>Bacteria</taxon>
        <taxon>Bacillati</taxon>
        <taxon>Bacillota</taxon>
        <taxon>Erysipelotrichia</taxon>
        <taxon>Erysipelotrichales</taxon>
        <taxon>Turicibacteraceae</taxon>
        <taxon>Turicibacter</taxon>
    </lineage>
</organism>
<gene>
    <name evidence="8" type="primary">int_1</name>
    <name evidence="8" type="ORF">T23_05610</name>
</gene>
<evidence type="ECO:0000313" key="9">
    <source>
        <dbReference type="Proteomes" id="UP001432099"/>
    </source>
</evidence>
<dbReference type="PROSITE" id="PS51736">
    <property type="entry name" value="RECOMBINASES_3"/>
    <property type="match status" value="1"/>
</dbReference>
<accession>A0ABN6Z9E3</accession>
<dbReference type="InterPro" id="IPR011109">
    <property type="entry name" value="DNA_bind_recombinase_dom"/>
</dbReference>
<evidence type="ECO:0000256" key="1">
    <source>
        <dbReference type="ARBA" id="ARBA00022908"/>
    </source>
</evidence>
<evidence type="ECO:0000256" key="3">
    <source>
        <dbReference type="ARBA" id="ARBA00023172"/>
    </source>
</evidence>
<dbReference type="PANTHER" id="PTHR30461">
    <property type="entry name" value="DNA-INVERTASE FROM LAMBDOID PROPHAGE"/>
    <property type="match status" value="1"/>
</dbReference>
<keyword evidence="5" id="KW-0175">Coiled coil</keyword>
<dbReference type="Pfam" id="PF13408">
    <property type="entry name" value="Zn_ribbon_recom"/>
    <property type="match status" value="1"/>
</dbReference>
<dbReference type="Pfam" id="PF07508">
    <property type="entry name" value="Recombinase"/>
    <property type="match status" value="1"/>
</dbReference>
<keyword evidence="9" id="KW-1185">Reference proteome</keyword>
<dbReference type="Gene3D" id="3.90.1750.20">
    <property type="entry name" value="Putative Large Serine Recombinase, Chain B, Domain 2"/>
    <property type="match status" value="1"/>
</dbReference>
<dbReference type="InterPro" id="IPR025827">
    <property type="entry name" value="Zn_ribbon_recom_dom"/>
</dbReference>
<dbReference type="EMBL" id="AP028127">
    <property type="protein sequence ID" value="BEH90459.1"/>
    <property type="molecule type" value="Genomic_DNA"/>
</dbReference>
<protein>
    <submittedName>
        <fullName evidence="8">Integrase</fullName>
    </submittedName>
</protein>
<feature type="active site" description="O-(5'-phospho-DNA)-serine intermediate" evidence="4">
    <location>
        <position position="10"/>
    </location>
</feature>
<dbReference type="InterPro" id="IPR036162">
    <property type="entry name" value="Resolvase-like_N_sf"/>
</dbReference>
<evidence type="ECO:0000259" key="7">
    <source>
        <dbReference type="PROSITE" id="PS51737"/>
    </source>
</evidence>
<keyword evidence="1" id="KW-0229">DNA integration</keyword>
<keyword evidence="2" id="KW-0238">DNA-binding</keyword>
<reference evidence="8" key="1">
    <citation type="journal article" date="2024" name="Int. J. Syst. Evol. Microbiol.">
        <title>Turicibacter faecis sp. nov., isolated from faeces of heart failure mouse model.</title>
        <authorList>
            <person name="Imamura Y."/>
            <person name="Motooka D."/>
            <person name="Nakajima Y."/>
            <person name="Ito S."/>
            <person name="Kitakaze M."/>
            <person name="Iida T."/>
            <person name="Nakamura S."/>
        </authorList>
    </citation>
    <scope>NUCLEOTIDE SEQUENCE</scope>
    <source>
        <strain evidence="8">TC023</strain>
    </source>
</reference>
<dbReference type="SUPFAM" id="SSF53041">
    <property type="entry name" value="Resolvase-like"/>
    <property type="match status" value="1"/>
</dbReference>